<evidence type="ECO:0008006" key="4">
    <source>
        <dbReference type="Google" id="ProtNLM"/>
    </source>
</evidence>
<dbReference type="AlphaFoldDB" id="A0ABD3FMQ8"/>
<protein>
    <recommendedName>
        <fullName evidence="4">PX domain-containing protein</fullName>
    </recommendedName>
</protein>
<reference evidence="2 3" key="1">
    <citation type="submission" date="2024-09" db="EMBL/GenBank/DDBJ databases">
        <title>Genome sequencing and assembly of Phytophthora oleae, isolate VK10A, causative agent of rot of olive drupes.</title>
        <authorList>
            <person name="Conti Taguali S."/>
            <person name="Riolo M."/>
            <person name="La Spada F."/>
            <person name="Cacciola S.O."/>
            <person name="Dionisio G."/>
        </authorList>
    </citation>
    <scope>NUCLEOTIDE SEQUENCE [LARGE SCALE GENOMIC DNA]</scope>
    <source>
        <strain evidence="2 3">VK10A</strain>
    </source>
</reference>
<accession>A0ABD3FMQ8</accession>
<gene>
    <name evidence="2" type="ORF">V7S43_007158</name>
</gene>
<name>A0ABD3FMQ8_9STRA</name>
<evidence type="ECO:0000256" key="1">
    <source>
        <dbReference type="SAM" id="MobiDB-lite"/>
    </source>
</evidence>
<evidence type="ECO:0000313" key="3">
    <source>
        <dbReference type="Proteomes" id="UP001632037"/>
    </source>
</evidence>
<comment type="caution">
    <text evidence="2">The sequence shown here is derived from an EMBL/GenBank/DDBJ whole genome shotgun (WGS) entry which is preliminary data.</text>
</comment>
<dbReference type="InterPro" id="IPR036871">
    <property type="entry name" value="PX_dom_sf"/>
</dbReference>
<proteinExistence type="predicted"/>
<feature type="region of interest" description="Disordered" evidence="1">
    <location>
        <begin position="1"/>
        <end position="37"/>
    </location>
</feature>
<keyword evidence="3" id="KW-1185">Reference proteome</keyword>
<dbReference type="Proteomes" id="UP001632037">
    <property type="component" value="Unassembled WGS sequence"/>
</dbReference>
<dbReference type="SUPFAM" id="SSF64268">
    <property type="entry name" value="PX domain"/>
    <property type="match status" value="1"/>
</dbReference>
<sequence length="262" mass="29370">MATPPANNQAVQTRARANCKVSENTRPQSLDNGKSRHSSYLLQSHHSLPVSLSPSSSGRQSSCGFIPGHEIVNVSARLVGIERDENRCVYRMVVDTGSGEFSLQKQFSDFRLLRDHLLLDGKALGVSTTKQTGSECKTGACRELAQHLRKFNFPRRRLRDIMSGSEDVRTAMKRQTQLQHFLDVVLAVYRMAPKRQVRRCVNCQCHVFRTIQSFFGINVQHDQISDWKAVSYQTSDEIASFDTPQSTALGSSRTCIANKDGH</sequence>
<dbReference type="EMBL" id="JBIMZQ010000013">
    <property type="protein sequence ID" value="KAL3667604.1"/>
    <property type="molecule type" value="Genomic_DNA"/>
</dbReference>
<feature type="compositionally biased region" description="Polar residues" evidence="1">
    <location>
        <begin position="1"/>
        <end position="12"/>
    </location>
</feature>
<dbReference type="Gene3D" id="3.30.1520.10">
    <property type="entry name" value="Phox-like domain"/>
    <property type="match status" value="1"/>
</dbReference>
<evidence type="ECO:0000313" key="2">
    <source>
        <dbReference type="EMBL" id="KAL3667604.1"/>
    </source>
</evidence>
<organism evidence="2 3">
    <name type="scientific">Phytophthora oleae</name>
    <dbReference type="NCBI Taxonomy" id="2107226"/>
    <lineage>
        <taxon>Eukaryota</taxon>
        <taxon>Sar</taxon>
        <taxon>Stramenopiles</taxon>
        <taxon>Oomycota</taxon>
        <taxon>Peronosporomycetes</taxon>
        <taxon>Peronosporales</taxon>
        <taxon>Peronosporaceae</taxon>
        <taxon>Phytophthora</taxon>
    </lineage>
</organism>
<feature type="compositionally biased region" description="Polar residues" evidence="1">
    <location>
        <begin position="21"/>
        <end position="32"/>
    </location>
</feature>